<dbReference type="AlphaFoldDB" id="A0A9W4IG81"/>
<dbReference type="Proteomes" id="UP001152592">
    <property type="component" value="Unassembled WGS sequence"/>
</dbReference>
<proteinExistence type="predicted"/>
<dbReference type="CDD" id="cd00302">
    <property type="entry name" value="cytochrome_P450"/>
    <property type="match status" value="1"/>
</dbReference>
<dbReference type="Pfam" id="PF00067">
    <property type="entry name" value="p450"/>
    <property type="match status" value="1"/>
</dbReference>
<comment type="cofactor">
    <cofactor evidence="1">
        <name>heme</name>
        <dbReference type="ChEBI" id="CHEBI:30413"/>
    </cofactor>
</comment>
<reference evidence="2" key="1">
    <citation type="submission" date="2021-07" db="EMBL/GenBank/DDBJ databases">
        <authorList>
            <person name="Branca A.L. A."/>
        </authorList>
    </citation>
    <scope>NUCLEOTIDE SEQUENCE</scope>
</reference>
<dbReference type="InterPro" id="IPR036396">
    <property type="entry name" value="Cyt_P450_sf"/>
</dbReference>
<dbReference type="Gene3D" id="1.10.630.10">
    <property type="entry name" value="Cytochrome P450"/>
    <property type="match status" value="1"/>
</dbReference>
<comment type="caution">
    <text evidence="2">The sequence shown here is derived from an EMBL/GenBank/DDBJ whole genome shotgun (WGS) entry which is preliminary data.</text>
</comment>
<dbReference type="InterPro" id="IPR001128">
    <property type="entry name" value="Cyt_P450"/>
</dbReference>
<dbReference type="FunFam" id="1.10.630.10:FF:000090">
    <property type="entry name" value="Cytochrome P450 monooxygenase"/>
    <property type="match status" value="1"/>
</dbReference>
<dbReference type="GO" id="GO:0020037">
    <property type="term" value="F:heme binding"/>
    <property type="evidence" value="ECO:0007669"/>
    <property type="project" value="InterPro"/>
</dbReference>
<organism evidence="2 3">
    <name type="scientific">Penicillium salamii</name>
    <dbReference type="NCBI Taxonomy" id="1612424"/>
    <lineage>
        <taxon>Eukaryota</taxon>
        <taxon>Fungi</taxon>
        <taxon>Dikarya</taxon>
        <taxon>Ascomycota</taxon>
        <taxon>Pezizomycotina</taxon>
        <taxon>Eurotiomycetes</taxon>
        <taxon>Eurotiomycetidae</taxon>
        <taxon>Eurotiales</taxon>
        <taxon>Aspergillaceae</taxon>
        <taxon>Penicillium</taxon>
    </lineage>
</organism>
<dbReference type="OrthoDB" id="9421954at2759"/>
<evidence type="ECO:0008006" key="4">
    <source>
        <dbReference type="Google" id="ProtNLM"/>
    </source>
</evidence>
<dbReference type="PRINTS" id="PR00385">
    <property type="entry name" value="P450"/>
</dbReference>
<dbReference type="PANTHER" id="PTHR24305:SF87">
    <property type="entry name" value="CYTOCHROME P450 MONOOXYGENASE ALND-RELATED"/>
    <property type="match status" value="1"/>
</dbReference>
<dbReference type="GO" id="GO:0005506">
    <property type="term" value="F:iron ion binding"/>
    <property type="evidence" value="ECO:0007669"/>
    <property type="project" value="InterPro"/>
</dbReference>
<feature type="binding site" description="axial binding residue" evidence="1">
    <location>
        <position position="509"/>
    </location>
    <ligand>
        <name>heme</name>
        <dbReference type="ChEBI" id="CHEBI:30413"/>
    </ligand>
    <ligandPart>
        <name>Fe</name>
        <dbReference type="ChEBI" id="CHEBI:18248"/>
    </ligandPart>
</feature>
<dbReference type="SUPFAM" id="SSF48264">
    <property type="entry name" value="Cytochrome P450"/>
    <property type="match status" value="1"/>
</dbReference>
<accession>A0A9W4IG81</accession>
<keyword evidence="1" id="KW-0479">Metal-binding</keyword>
<gene>
    <name evidence="2" type="ORF">PSALAMII_LOCUS1769</name>
</gene>
<evidence type="ECO:0000256" key="1">
    <source>
        <dbReference type="PIRSR" id="PIRSR602401-1"/>
    </source>
</evidence>
<evidence type="ECO:0000313" key="3">
    <source>
        <dbReference type="Proteomes" id="UP001152592"/>
    </source>
</evidence>
<dbReference type="GO" id="GO:0016705">
    <property type="term" value="F:oxidoreductase activity, acting on paired donors, with incorporation or reduction of molecular oxygen"/>
    <property type="evidence" value="ECO:0007669"/>
    <property type="project" value="InterPro"/>
</dbReference>
<keyword evidence="1" id="KW-0408">Iron</keyword>
<evidence type="ECO:0000313" key="2">
    <source>
        <dbReference type="EMBL" id="CAG8297788.1"/>
    </source>
</evidence>
<dbReference type="GO" id="GO:0004497">
    <property type="term" value="F:monooxygenase activity"/>
    <property type="evidence" value="ECO:0007669"/>
    <property type="project" value="InterPro"/>
</dbReference>
<sequence>MPAKQFYLLGEAVSSARNIDIDPASGLEDLKHLIAAHFAIVEPNGWLEGYLSSSSTLTDSLLGIGFQAQDCELNDASEITSAATEVAITVDGHAVHDPPGPKGLPFVGNFLEVYPDHLGNHQRLFEQYGPIIKTTSLGRTTYLTNDPTLAAICFSESDFFTKEINEAHPLYPLKQQAAGVFLGDTDTPEWRVAHKFLPPALGPKAVRHYAPMMQKTVEDSFEVFDALDEQGEAWNVYQYMLKLGSQAVGKLTLGLDFQHFKSADAPLHEMVHLIAELLSLNKKVSSKGDWYGRLPFGDPQRLRGVKSRIEELVGDSIKKAESGGVEDLPLQDAALKASNMVDYAIRATDNKGDKLPKESLVWALLVATGAGFTTTSSLLSWLIYGLVTYPDMQERLLQELIDNGIDENTEITADVTERLDFLDKYIKEMQRRHNPSFQPARTARVDLVLPGGYKIPKDAVVLPALHHIHNNPDLWDNPHKFTPDRWDADEVKNRHKAAYVPFAMGPRMCIGFNFALQEIKVFLPKLIYRYNFTREGDGPIEYDPMFQLIRPNNLYVKAEKRVKWPPTTESLRQED</sequence>
<dbReference type="EMBL" id="CAJVPD010000077">
    <property type="protein sequence ID" value="CAG8297788.1"/>
    <property type="molecule type" value="Genomic_DNA"/>
</dbReference>
<dbReference type="InterPro" id="IPR002401">
    <property type="entry name" value="Cyt_P450_E_grp-I"/>
</dbReference>
<keyword evidence="1" id="KW-0349">Heme</keyword>
<protein>
    <recommendedName>
        <fullName evidence="4">Cytochrome P450 monooxygenase</fullName>
    </recommendedName>
</protein>
<dbReference type="PANTHER" id="PTHR24305">
    <property type="entry name" value="CYTOCHROME P450"/>
    <property type="match status" value="1"/>
</dbReference>
<dbReference type="PRINTS" id="PR00463">
    <property type="entry name" value="EP450I"/>
</dbReference>
<name>A0A9W4IG81_9EURO</name>
<dbReference type="GO" id="GO:0043386">
    <property type="term" value="P:mycotoxin biosynthetic process"/>
    <property type="evidence" value="ECO:0007669"/>
    <property type="project" value="UniProtKB-ARBA"/>
</dbReference>
<dbReference type="InterPro" id="IPR050121">
    <property type="entry name" value="Cytochrome_P450_monoxygenase"/>
</dbReference>